<proteinExistence type="predicted"/>
<gene>
    <name evidence="1" type="ORF">RPERSI_LOCUS21793</name>
</gene>
<comment type="caution">
    <text evidence="1">The sequence shown here is derived from an EMBL/GenBank/DDBJ whole genome shotgun (WGS) entry which is preliminary data.</text>
</comment>
<feature type="non-terminal residue" evidence="1">
    <location>
        <position position="1"/>
    </location>
</feature>
<evidence type="ECO:0000313" key="2">
    <source>
        <dbReference type="Proteomes" id="UP000789920"/>
    </source>
</evidence>
<accession>A0ACA9RR93</accession>
<protein>
    <submittedName>
        <fullName evidence="1">22953_t:CDS:1</fullName>
    </submittedName>
</protein>
<name>A0ACA9RR93_9GLOM</name>
<sequence>GESDTYKDSDHEYVLLDDDFNYSHSDTQSEISSTTTKTSNYLENNNTDFPFTEAISNFIKAYTDSEQNNFDEANIDWLNSEIDYTSETGSINSCIIDLDNEKELDLDISNCGKISEFSQQCVILDIKNGTIQR</sequence>
<keyword evidence="2" id="KW-1185">Reference proteome</keyword>
<dbReference type="Proteomes" id="UP000789920">
    <property type="component" value="Unassembled WGS sequence"/>
</dbReference>
<dbReference type="EMBL" id="CAJVQC010064727">
    <property type="protein sequence ID" value="CAG8804821.1"/>
    <property type="molecule type" value="Genomic_DNA"/>
</dbReference>
<feature type="non-terminal residue" evidence="1">
    <location>
        <position position="133"/>
    </location>
</feature>
<organism evidence="1 2">
    <name type="scientific">Racocetra persica</name>
    <dbReference type="NCBI Taxonomy" id="160502"/>
    <lineage>
        <taxon>Eukaryota</taxon>
        <taxon>Fungi</taxon>
        <taxon>Fungi incertae sedis</taxon>
        <taxon>Mucoromycota</taxon>
        <taxon>Glomeromycotina</taxon>
        <taxon>Glomeromycetes</taxon>
        <taxon>Diversisporales</taxon>
        <taxon>Gigasporaceae</taxon>
        <taxon>Racocetra</taxon>
    </lineage>
</organism>
<evidence type="ECO:0000313" key="1">
    <source>
        <dbReference type="EMBL" id="CAG8804821.1"/>
    </source>
</evidence>
<reference evidence="1" key="1">
    <citation type="submission" date="2021-06" db="EMBL/GenBank/DDBJ databases">
        <authorList>
            <person name="Kallberg Y."/>
            <person name="Tangrot J."/>
            <person name="Rosling A."/>
        </authorList>
    </citation>
    <scope>NUCLEOTIDE SEQUENCE</scope>
    <source>
        <strain evidence="1">MA461A</strain>
    </source>
</reference>